<name>A0ABD6CB91_9EURY</name>
<dbReference type="SUPFAM" id="SSF117070">
    <property type="entry name" value="LEA14-like"/>
    <property type="match status" value="2"/>
</dbReference>
<organism evidence="3 4">
    <name type="scientific">Halorientalis brevis</name>
    <dbReference type="NCBI Taxonomy" id="1126241"/>
    <lineage>
        <taxon>Archaea</taxon>
        <taxon>Methanobacteriati</taxon>
        <taxon>Methanobacteriota</taxon>
        <taxon>Stenosarchaea group</taxon>
        <taxon>Halobacteria</taxon>
        <taxon>Halobacteriales</taxon>
        <taxon>Haloarculaceae</taxon>
        <taxon>Halorientalis</taxon>
    </lineage>
</organism>
<keyword evidence="1" id="KW-0472">Membrane</keyword>
<dbReference type="RefSeq" id="WP_247373212.1">
    <property type="nucleotide sequence ID" value="NZ_JALLGV010000001.1"/>
</dbReference>
<dbReference type="InterPro" id="IPR013783">
    <property type="entry name" value="Ig-like_fold"/>
</dbReference>
<dbReference type="SMART" id="SM00769">
    <property type="entry name" value="WHy"/>
    <property type="match status" value="2"/>
</dbReference>
<comment type="caution">
    <text evidence="3">The sequence shown here is derived from an EMBL/GenBank/DDBJ whole genome shotgun (WGS) entry which is preliminary data.</text>
</comment>
<dbReference type="Gene3D" id="2.60.40.10">
    <property type="entry name" value="Immunoglobulins"/>
    <property type="match status" value="2"/>
</dbReference>
<dbReference type="Proteomes" id="UP001597119">
    <property type="component" value="Unassembled WGS sequence"/>
</dbReference>
<evidence type="ECO:0000313" key="4">
    <source>
        <dbReference type="Proteomes" id="UP001597119"/>
    </source>
</evidence>
<feature type="transmembrane region" description="Helical" evidence="1">
    <location>
        <begin position="20"/>
        <end position="41"/>
    </location>
</feature>
<dbReference type="AlphaFoldDB" id="A0ABD6CB91"/>
<dbReference type="InterPro" id="IPR013990">
    <property type="entry name" value="WHy-dom"/>
</dbReference>
<dbReference type="InterPro" id="IPR004864">
    <property type="entry name" value="LEA_2"/>
</dbReference>
<sequence>MSGSNGRGLLSGSHSRLLGAVVTVVVLGVVLIGSATAIGVLGMPRVAGIDNHLVGANQTTTTVQSDLTVTNPNPFPIPLRRADVAYTVYMNGIPVGDGQESGVSLPAGNSTVELRTGLENDRVVEWWRSHVRRGERTNLTVSATLQSARLDESLSRRVADRTVRTDVIGAFETNETVPVNASREVVSDPVLYVNETNAQWANVTRNRTVVRTELRVYNPKSFAAPVTGVTYDVGMNGVAVANGSTENLTAIPAKSHRNVTARVVIDNGKLDEWWVTHVERNQTTTVSVDYAVGLDLSAYGYGNRTVSPDPINRTFHTDVFGKQKNGTTLAFD</sequence>
<keyword evidence="1" id="KW-1133">Transmembrane helix</keyword>
<evidence type="ECO:0000313" key="3">
    <source>
        <dbReference type="EMBL" id="MFD1587518.1"/>
    </source>
</evidence>
<evidence type="ECO:0000259" key="2">
    <source>
        <dbReference type="SMART" id="SM00769"/>
    </source>
</evidence>
<keyword evidence="4" id="KW-1185">Reference proteome</keyword>
<dbReference type="EMBL" id="JBHUDJ010000003">
    <property type="protein sequence ID" value="MFD1587518.1"/>
    <property type="molecule type" value="Genomic_DNA"/>
</dbReference>
<accession>A0ABD6CB91</accession>
<proteinExistence type="predicted"/>
<dbReference type="Pfam" id="PF03168">
    <property type="entry name" value="LEA_2"/>
    <property type="match status" value="2"/>
</dbReference>
<reference evidence="3 4" key="1">
    <citation type="journal article" date="2019" name="Int. J. Syst. Evol. Microbiol.">
        <title>The Global Catalogue of Microorganisms (GCM) 10K type strain sequencing project: providing services to taxonomists for standard genome sequencing and annotation.</title>
        <authorList>
            <consortium name="The Broad Institute Genomics Platform"/>
            <consortium name="The Broad Institute Genome Sequencing Center for Infectious Disease"/>
            <person name="Wu L."/>
            <person name="Ma J."/>
        </authorList>
    </citation>
    <scope>NUCLEOTIDE SEQUENCE [LARGE SCALE GENOMIC DNA]</scope>
    <source>
        <strain evidence="3 4">CGMCC 1.12125</strain>
    </source>
</reference>
<evidence type="ECO:0000256" key="1">
    <source>
        <dbReference type="SAM" id="Phobius"/>
    </source>
</evidence>
<gene>
    <name evidence="3" type="ORF">ACFR9U_11025</name>
</gene>
<feature type="domain" description="Water stress and hypersensitive response" evidence="2">
    <location>
        <begin position="193"/>
        <end position="310"/>
    </location>
</feature>
<protein>
    <submittedName>
        <fullName evidence="3">LEA type 2 family protein</fullName>
    </submittedName>
</protein>
<feature type="domain" description="Water stress and hypersensitive response" evidence="2">
    <location>
        <begin position="46"/>
        <end position="167"/>
    </location>
</feature>
<keyword evidence="1" id="KW-0812">Transmembrane</keyword>